<reference evidence="10 11" key="1">
    <citation type="journal article" date="2019" name="Int. J. Syst. Evol. Microbiol.">
        <title>The Global Catalogue of Microorganisms (GCM) 10K type strain sequencing project: providing services to taxonomists for standard genome sequencing and annotation.</title>
        <authorList>
            <consortium name="The Broad Institute Genomics Platform"/>
            <consortium name="The Broad Institute Genome Sequencing Center for Infectious Disease"/>
            <person name="Wu L."/>
            <person name="Ma J."/>
        </authorList>
    </citation>
    <scope>NUCLEOTIDE SEQUENCE [LARGE SCALE GENOMIC DNA]</scope>
    <source>
        <strain evidence="10 11">JCM 19585</strain>
    </source>
</reference>
<dbReference type="Proteomes" id="UP000628840">
    <property type="component" value="Unassembled WGS sequence"/>
</dbReference>
<organism evidence="10 11">
    <name type="scientific">Halarchaeum grantii</name>
    <dbReference type="NCBI Taxonomy" id="1193105"/>
    <lineage>
        <taxon>Archaea</taxon>
        <taxon>Methanobacteriati</taxon>
        <taxon>Methanobacteriota</taxon>
        <taxon>Stenosarchaea group</taxon>
        <taxon>Halobacteria</taxon>
        <taxon>Halobacteriales</taxon>
        <taxon>Halobacteriaceae</taxon>
    </lineage>
</organism>
<keyword evidence="3" id="KW-0547">Nucleotide-binding</keyword>
<evidence type="ECO:0000313" key="11">
    <source>
        <dbReference type="Proteomes" id="UP000628840"/>
    </source>
</evidence>
<keyword evidence="5" id="KW-0067">ATP-binding</keyword>
<dbReference type="OrthoDB" id="26592at2157"/>
<name>A0A830F134_9EURY</name>
<dbReference type="RefSeq" id="WP_188884499.1">
    <property type="nucleotide sequence ID" value="NZ_BMPF01000008.1"/>
</dbReference>
<evidence type="ECO:0000256" key="2">
    <source>
        <dbReference type="ARBA" id="ARBA00022679"/>
    </source>
</evidence>
<dbReference type="GO" id="GO:0008993">
    <property type="term" value="F:rhamnulokinase activity"/>
    <property type="evidence" value="ECO:0007669"/>
    <property type="project" value="InterPro"/>
</dbReference>
<dbReference type="SUPFAM" id="SSF53067">
    <property type="entry name" value="Actin-like ATPase domain"/>
    <property type="match status" value="2"/>
</dbReference>
<dbReference type="PANTHER" id="PTHR10196">
    <property type="entry name" value="SUGAR KINASE"/>
    <property type="match status" value="1"/>
</dbReference>
<evidence type="ECO:0000259" key="9">
    <source>
        <dbReference type="Pfam" id="PF02782"/>
    </source>
</evidence>
<dbReference type="GO" id="GO:0004370">
    <property type="term" value="F:glycerol kinase activity"/>
    <property type="evidence" value="ECO:0007669"/>
    <property type="project" value="TreeGrafter"/>
</dbReference>
<dbReference type="InterPro" id="IPR043129">
    <property type="entry name" value="ATPase_NBD"/>
</dbReference>
<dbReference type="AlphaFoldDB" id="A0A830F134"/>
<dbReference type="GO" id="GO:0005829">
    <property type="term" value="C:cytosol"/>
    <property type="evidence" value="ECO:0007669"/>
    <property type="project" value="TreeGrafter"/>
</dbReference>
<keyword evidence="2" id="KW-0808">Transferase</keyword>
<keyword evidence="6" id="KW-1015">Disulfide bond</keyword>
<dbReference type="EMBL" id="BMPF01000008">
    <property type="protein sequence ID" value="GGL44743.1"/>
    <property type="molecule type" value="Genomic_DNA"/>
</dbReference>
<evidence type="ECO:0000256" key="6">
    <source>
        <dbReference type="ARBA" id="ARBA00023157"/>
    </source>
</evidence>
<evidence type="ECO:0000256" key="4">
    <source>
        <dbReference type="ARBA" id="ARBA00022777"/>
    </source>
</evidence>
<accession>A0A830F134</accession>
<evidence type="ECO:0000256" key="1">
    <source>
        <dbReference type="ARBA" id="ARBA00009156"/>
    </source>
</evidence>
<evidence type="ECO:0000256" key="7">
    <source>
        <dbReference type="ARBA" id="ARBA00023308"/>
    </source>
</evidence>
<comment type="caution">
    <text evidence="10">The sequence shown here is derived from an EMBL/GenBank/DDBJ whole genome shotgun (WGS) entry which is preliminary data.</text>
</comment>
<dbReference type="GO" id="GO:0006071">
    <property type="term" value="P:glycerol metabolic process"/>
    <property type="evidence" value="ECO:0007669"/>
    <property type="project" value="TreeGrafter"/>
</dbReference>
<dbReference type="Pfam" id="PF02782">
    <property type="entry name" value="FGGY_C"/>
    <property type="match status" value="1"/>
</dbReference>
<evidence type="ECO:0000256" key="3">
    <source>
        <dbReference type="ARBA" id="ARBA00022741"/>
    </source>
</evidence>
<dbReference type="InterPro" id="IPR018485">
    <property type="entry name" value="FGGY_C"/>
</dbReference>
<gene>
    <name evidence="10" type="ORF">GCM10009037_30180</name>
</gene>
<dbReference type="GO" id="GO:0019301">
    <property type="term" value="P:rhamnose catabolic process"/>
    <property type="evidence" value="ECO:0007669"/>
    <property type="project" value="InterPro"/>
</dbReference>
<dbReference type="Pfam" id="PF00370">
    <property type="entry name" value="FGGY_N"/>
    <property type="match status" value="1"/>
</dbReference>
<dbReference type="InterPro" id="IPR018484">
    <property type="entry name" value="FGGY_N"/>
</dbReference>
<dbReference type="GO" id="GO:0005524">
    <property type="term" value="F:ATP binding"/>
    <property type="evidence" value="ECO:0007669"/>
    <property type="project" value="UniProtKB-KW"/>
</dbReference>
<protein>
    <submittedName>
        <fullName evidence="10">Carbohydrate kinase</fullName>
    </submittedName>
</protein>
<sequence>MRHVAVDIGANGGTVYAGGRDGDAFAVEEVARFDNRPVERDGRHVWDVEGLLADVRAGVRAARETGPVDTVGIDTWGLDFGLLRDGDLLRAPYAYRDPAVSSTRDAILECVEPRMLFESTGINHWNTPNTLWQYHYLAREERDLLERADRLLMMPQLLTYLLGGAPVVEETVASTTQMFDPVSRAWTGGLLETLGLPTDLLPPVEPAGTRVGTYDPVEPWADPPALVLPASHDTAAAVAGLPLTDESRAFLNTGTWFLGGVELETPDRSQRAFAGGISNELGVDGTVRFLRNVTGFFLLEECRVAWRERGEPVDYETLLDAAREAEAFGPLVDPDADAFDITGSMPAQLRSYCEATGQPVPDDRGELVRCVVESLVAKTAVTLEDVFETAEVDPDAVHVGGGGVENELFCRMLADALDRRVEAGPVEATAIGNLLTQAMAADTVDSLDSGRRLVADSVAVTTYEPTADGAWADALEQMRRLEGDAQRTV</sequence>
<keyword evidence="11" id="KW-1185">Reference proteome</keyword>
<evidence type="ECO:0000259" key="8">
    <source>
        <dbReference type="Pfam" id="PF00370"/>
    </source>
</evidence>
<feature type="domain" description="Carbohydrate kinase FGGY C-terminal" evidence="9">
    <location>
        <begin position="251"/>
        <end position="441"/>
    </location>
</feature>
<dbReference type="PANTHER" id="PTHR10196:SF93">
    <property type="entry name" value="L-RHAMNULOKINASE"/>
    <property type="match status" value="1"/>
</dbReference>
<evidence type="ECO:0000256" key="5">
    <source>
        <dbReference type="ARBA" id="ARBA00022840"/>
    </source>
</evidence>
<feature type="domain" description="Carbohydrate kinase FGGY N-terminal" evidence="8">
    <location>
        <begin position="4"/>
        <end position="237"/>
    </location>
</feature>
<keyword evidence="7" id="KW-0684">Rhamnose metabolism</keyword>
<dbReference type="InterPro" id="IPR013449">
    <property type="entry name" value="Rhamnulokinase"/>
</dbReference>
<dbReference type="Gene3D" id="3.30.420.40">
    <property type="match status" value="2"/>
</dbReference>
<evidence type="ECO:0000313" key="10">
    <source>
        <dbReference type="EMBL" id="GGL44743.1"/>
    </source>
</evidence>
<proteinExistence type="inferred from homology"/>
<dbReference type="CDD" id="cd07771">
    <property type="entry name" value="ASKHA_NBD_FGGY_RhaB-like"/>
    <property type="match status" value="1"/>
</dbReference>
<keyword evidence="4 10" id="KW-0418">Kinase</keyword>
<comment type="similarity">
    <text evidence="1">Belongs to the FGGY kinase family.</text>
</comment>